<comment type="caution">
    <text evidence="4">The sequence shown here is derived from an EMBL/GenBank/DDBJ whole genome shotgun (WGS) entry which is preliminary data.</text>
</comment>
<dbReference type="PROSITE" id="PS00678">
    <property type="entry name" value="WD_REPEATS_1"/>
    <property type="match status" value="1"/>
</dbReference>
<gene>
    <name evidence="4" type="ORF">AB1Y20_011126</name>
</gene>
<protein>
    <submittedName>
        <fullName evidence="4">Uncharacterized protein</fullName>
    </submittedName>
</protein>
<dbReference type="AlphaFoldDB" id="A0AB34IMF5"/>
<dbReference type="InterPro" id="IPR015943">
    <property type="entry name" value="WD40/YVTN_repeat-like_dom_sf"/>
</dbReference>
<dbReference type="Gene3D" id="2.130.10.10">
    <property type="entry name" value="YVTN repeat-like/Quinoprotein amine dehydrogenase"/>
    <property type="match status" value="2"/>
</dbReference>
<dbReference type="Proteomes" id="UP001515480">
    <property type="component" value="Unassembled WGS sequence"/>
</dbReference>
<dbReference type="EMBL" id="JBGBPQ010000022">
    <property type="protein sequence ID" value="KAL1503059.1"/>
    <property type="molecule type" value="Genomic_DNA"/>
</dbReference>
<dbReference type="PANTHER" id="PTHR22847">
    <property type="entry name" value="WD40 REPEAT PROTEIN"/>
    <property type="match status" value="1"/>
</dbReference>
<dbReference type="GO" id="GO:1990234">
    <property type="term" value="C:transferase complex"/>
    <property type="evidence" value="ECO:0007669"/>
    <property type="project" value="UniProtKB-ARBA"/>
</dbReference>
<dbReference type="PANTHER" id="PTHR22847:SF637">
    <property type="entry name" value="WD REPEAT DOMAIN 5B"/>
    <property type="match status" value="1"/>
</dbReference>
<sequence>MAGWVWVAAASTGRACLGCGKGAWAPRAVMMGPDPSSSSSGDGFDMELLQQRMDAVRDSRVADMMRTAANWRAGRCTQHVLLELDDRVRRVRASNGKLVCGSFLGSVVLAEIDSGDEVRRWEPARSEDDAEGQHEVTALEFDGEVWAAGDVSGNIRVHSASHERCGQAKRAAPISGLCLHEQLLFSTSLDRRLVCWDTAYMFGAPSASNEQGLQPSGGVNSLAKLNEIGSLLAPTPILCMSSCMGYAALGLSSGEVLLCTLSPLRTLLRFSASESAVSSIHLVTTSQLVCGSSDGTVRIWRLDETEESGRRTTSFRGHKAAVVSVVGDTEKIVSGARDGTIRVWDIARGRLRFMLEGFTAYLGSVQLSPSWLIADGTNNNVVVKLDFSDGGAHGIDED</sequence>
<organism evidence="4 5">
    <name type="scientific">Prymnesium parvum</name>
    <name type="common">Toxic golden alga</name>
    <dbReference type="NCBI Taxonomy" id="97485"/>
    <lineage>
        <taxon>Eukaryota</taxon>
        <taxon>Haptista</taxon>
        <taxon>Haptophyta</taxon>
        <taxon>Prymnesiophyceae</taxon>
        <taxon>Prymnesiales</taxon>
        <taxon>Prymnesiaceae</taxon>
        <taxon>Prymnesium</taxon>
    </lineage>
</organism>
<evidence type="ECO:0000256" key="3">
    <source>
        <dbReference type="PROSITE-ProRule" id="PRU00221"/>
    </source>
</evidence>
<evidence type="ECO:0000256" key="2">
    <source>
        <dbReference type="ARBA" id="ARBA00022737"/>
    </source>
</evidence>
<feature type="repeat" description="WD" evidence="3">
    <location>
        <begin position="270"/>
        <end position="310"/>
    </location>
</feature>
<keyword evidence="1 3" id="KW-0853">WD repeat</keyword>
<reference evidence="4 5" key="1">
    <citation type="journal article" date="2024" name="Science">
        <title>Giant polyketide synthase enzymes in the biosynthesis of giant marine polyether toxins.</title>
        <authorList>
            <person name="Fallon T.R."/>
            <person name="Shende V.V."/>
            <person name="Wierzbicki I.H."/>
            <person name="Pendleton A.L."/>
            <person name="Watervoot N.F."/>
            <person name="Auber R.P."/>
            <person name="Gonzalez D.J."/>
            <person name="Wisecaver J.H."/>
            <person name="Moore B.S."/>
        </authorList>
    </citation>
    <scope>NUCLEOTIDE SEQUENCE [LARGE SCALE GENOMIC DNA]</scope>
    <source>
        <strain evidence="4 5">12B1</strain>
    </source>
</reference>
<dbReference type="InterPro" id="IPR020472">
    <property type="entry name" value="WD40_PAC1"/>
</dbReference>
<evidence type="ECO:0000256" key="1">
    <source>
        <dbReference type="ARBA" id="ARBA00022574"/>
    </source>
</evidence>
<keyword evidence="5" id="KW-1185">Reference proteome</keyword>
<feature type="repeat" description="WD" evidence="3">
    <location>
        <begin position="315"/>
        <end position="354"/>
    </location>
</feature>
<evidence type="ECO:0000313" key="5">
    <source>
        <dbReference type="Proteomes" id="UP001515480"/>
    </source>
</evidence>
<dbReference type="SMART" id="SM00320">
    <property type="entry name" value="WD40"/>
    <property type="match status" value="4"/>
</dbReference>
<dbReference type="InterPro" id="IPR001680">
    <property type="entry name" value="WD40_rpt"/>
</dbReference>
<dbReference type="Pfam" id="PF00400">
    <property type="entry name" value="WD40"/>
    <property type="match status" value="2"/>
</dbReference>
<dbReference type="InterPro" id="IPR011047">
    <property type="entry name" value="Quinoprotein_ADH-like_sf"/>
</dbReference>
<evidence type="ECO:0000313" key="4">
    <source>
        <dbReference type="EMBL" id="KAL1503059.1"/>
    </source>
</evidence>
<keyword evidence="2" id="KW-0677">Repeat</keyword>
<proteinExistence type="predicted"/>
<dbReference type="PROSITE" id="PS50082">
    <property type="entry name" value="WD_REPEATS_2"/>
    <property type="match status" value="2"/>
</dbReference>
<accession>A0AB34IMF5</accession>
<dbReference type="PRINTS" id="PR00320">
    <property type="entry name" value="GPROTEINBRPT"/>
</dbReference>
<dbReference type="PROSITE" id="PS50294">
    <property type="entry name" value="WD_REPEATS_REGION"/>
    <property type="match status" value="1"/>
</dbReference>
<dbReference type="SUPFAM" id="SSF50998">
    <property type="entry name" value="Quinoprotein alcohol dehydrogenase-like"/>
    <property type="match status" value="1"/>
</dbReference>
<dbReference type="InterPro" id="IPR019775">
    <property type="entry name" value="WD40_repeat_CS"/>
</dbReference>
<name>A0AB34IMF5_PRYPA</name>